<dbReference type="EMBL" id="AFGF01000006">
    <property type="protein sequence ID" value="EGO65905.1"/>
    <property type="molecule type" value="Genomic_DNA"/>
</dbReference>
<dbReference type="Proteomes" id="UP000003240">
    <property type="component" value="Unassembled WGS sequence"/>
</dbReference>
<feature type="domain" description="DUF1540" evidence="2">
    <location>
        <begin position="85"/>
        <end position="124"/>
    </location>
</feature>
<dbReference type="RefSeq" id="WP_004091656.1">
    <property type="nucleotide sequence ID" value="NZ_AFGF01000006.1"/>
</dbReference>
<accession>F7NDF2</accession>
<gene>
    <name evidence="3" type="ORF">ALO_00295</name>
</gene>
<evidence type="ECO:0000313" key="3">
    <source>
        <dbReference type="EMBL" id="EGO65905.1"/>
    </source>
</evidence>
<name>F7NDF2_9FIRM</name>
<proteinExistence type="predicted"/>
<dbReference type="eggNOG" id="ENOG5032U9H">
    <property type="taxonomic scope" value="Bacteria"/>
</dbReference>
<dbReference type="InterPro" id="IPR011437">
    <property type="entry name" value="DUF1540"/>
</dbReference>
<dbReference type="Pfam" id="PF07561">
    <property type="entry name" value="DUF1540"/>
    <property type="match status" value="2"/>
</dbReference>
<sequence>MANPVVRCTVDECAHYKAGDQCMAAQISVYNQGETGHSRDRQDTQCKSFHSRKTVGDLVGSLHNANVMGTVTAAFMDGTQITPNVECFVNNCHHWETNNRCRAESIQVSGPNAGKTDDTDCETFSPK</sequence>
<comment type="caution">
    <text evidence="3">The sequence shown here is derived from an EMBL/GenBank/DDBJ whole genome shotgun (WGS) entry which is preliminary data.</text>
</comment>
<feature type="domain" description="DUF1540" evidence="2">
    <location>
        <begin position="6"/>
        <end position="49"/>
    </location>
</feature>
<dbReference type="OrthoDB" id="1681234at2"/>
<evidence type="ECO:0000256" key="1">
    <source>
        <dbReference type="SAM" id="MobiDB-lite"/>
    </source>
</evidence>
<evidence type="ECO:0000259" key="2">
    <source>
        <dbReference type="Pfam" id="PF07561"/>
    </source>
</evidence>
<dbReference type="AlphaFoldDB" id="F7NDF2"/>
<reference evidence="3 4" key="1">
    <citation type="journal article" date="2011" name="EMBO J.">
        <title>Structural diversity of bacterial flagellar motors.</title>
        <authorList>
            <person name="Chen S."/>
            <person name="Beeby M."/>
            <person name="Murphy G.E."/>
            <person name="Leadbetter J.R."/>
            <person name="Hendrixson D.R."/>
            <person name="Briegel A."/>
            <person name="Li Z."/>
            <person name="Shi J."/>
            <person name="Tocheva E.I."/>
            <person name="Muller A."/>
            <person name="Dobro M.J."/>
            <person name="Jensen G.J."/>
        </authorList>
    </citation>
    <scope>NUCLEOTIDE SEQUENCE [LARGE SCALE GENOMIC DNA]</scope>
    <source>
        <strain evidence="3 4">DSM 6540</strain>
    </source>
</reference>
<keyword evidence="4" id="KW-1185">Reference proteome</keyword>
<organism evidence="3 4">
    <name type="scientific">Acetonema longum DSM 6540</name>
    <dbReference type="NCBI Taxonomy" id="1009370"/>
    <lineage>
        <taxon>Bacteria</taxon>
        <taxon>Bacillati</taxon>
        <taxon>Bacillota</taxon>
        <taxon>Negativicutes</taxon>
        <taxon>Acetonemataceae</taxon>
        <taxon>Acetonema</taxon>
    </lineage>
</organism>
<protein>
    <recommendedName>
        <fullName evidence="2">DUF1540 domain-containing protein</fullName>
    </recommendedName>
</protein>
<evidence type="ECO:0000313" key="4">
    <source>
        <dbReference type="Proteomes" id="UP000003240"/>
    </source>
</evidence>
<feature type="region of interest" description="Disordered" evidence="1">
    <location>
        <begin position="108"/>
        <end position="127"/>
    </location>
</feature>